<dbReference type="Proteomes" id="UP000034543">
    <property type="component" value="Unassembled WGS sequence"/>
</dbReference>
<dbReference type="EMBL" id="LCFB01000012">
    <property type="protein sequence ID" value="KKS84953.1"/>
    <property type="molecule type" value="Genomic_DNA"/>
</dbReference>
<evidence type="ECO:0000313" key="1">
    <source>
        <dbReference type="EMBL" id="KKS84953.1"/>
    </source>
</evidence>
<organism evidence="1 2">
    <name type="scientific">Candidatus Gottesmanbacteria bacterium GW2011_GWA1_43_11</name>
    <dbReference type="NCBI Taxonomy" id="1618436"/>
    <lineage>
        <taxon>Bacteria</taxon>
        <taxon>Candidatus Gottesmaniibacteriota</taxon>
    </lineage>
</organism>
<name>A0A0G1FDM1_9BACT</name>
<dbReference type="AlphaFoldDB" id="A0A0G1FDM1"/>
<sequence>MSEGSKQLENKPLSISLMDPNQFAVISPDQVRSTVRLHHVGVFFRFFQEWPEYQLGHKFAHKPAEFLSEMSVLDKKLPHADTEFTVEERTAMAKAIAEIVTKDRLKNLQAGNKSNEAEYIGDQGKRAQAYQQELEHYMLEVFTHPADAKIRLNFKPDKICQIAQGGRGPVAHCASSGVAKDDLLYWYAINQEAVGYVKTKSPYSKQIGLIETDPNRYDIWITVSLVRNFDFLGAVFENFLSLAH</sequence>
<dbReference type="STRING" id="1618436.UV59_C0012G0046"/>
<proteinExistence type="predicted"/>
<accession>A0A0G1FDM1</accession>
<comment type="caution">
    <text evidence="1">The sequence shown here is derived from an EMBL/GenBank/DDBJ whole genome shotgun (WGS) entry which is preliminary data.</text>
</comment>
<evidence type="ECO:0000313" key="2">
    <source>
        <dbReference type="Proteomes" id="UP000034543"/>
    </source>
</evidence>
<protein>
    <submittedName>
        <fullName evidence="1">Uncharacterized protein</fullName>
    </submittedName>
</protein>
<gene>
    <name evidence="1" type="ORF">UV59_C0012G0046</name>
</gene>
<reference evidence="1 2" key="1">
    <citation type="journal article" date="2015" name="Nature">
        <title>rRNA introns, odd ribosomes, and small enigmatic genomes across a large radiation of phyla.</title>
        <authorList>
            <person name="Brown C.T."/>
            <person name="Hug L.A."/>
            <person name="Thomas B.C."/>
            <person name="Sharon I."/>
            <person name="Castelle C.J."/>
            <person name="Singh A."/>
            <person name="Wilkins M.J."/>
            <person name="Williams K.H."/>
            <person name="Banfield J.F."/>
        </authorList>
    </citation>
    <scope>NUCLEOTIDE SEQUENCE [LARGE SCALE GENOMIC DNA]</scope>
</reference>